<dbReference type="EC" id="3.6.1.-" evidence="12"/>
<evidence type="ECO:0000256" key="9">
    <source>
        <dbReference type="ARBA" id="ARBA00022845"/>
    </source>
</evidence>
<dbReference type="GO" id="GO:0016887">
    <property type="term" value="F:ATP hydrolysis activity"/>
    <property type="evidence" value="ECO:0007669"/>
    <property type="project" value="UniProtKB-UniRule"/>
</dbReference>
<comment type="catalytic activity">
    <reaction evidence="12">
        <text>ATP + H2O = ADP + phosphate + H(+)</text>
        <dbReference type="Rhea" id="RHEA:13065"/>
        <dbReference type="ChEBI" id="CHEBI:15377"/>
        <dbReference type="ChEBI" id="CHEBI:15378"/>
        <dbReference type="ChEBI" id="CHEBI:30616"/>
        <dbReference type="ChEBI" id="CHEBI:43474"/>
        <dbReference type="ChEBI" id="CHEBI:456216"/>
    </reaction>
</comment>
<dbReference type="Pfam" id="PF12848">
    <property type="entry name" value="ABC_tran_Xtn"/>
    <property type="match status" value="1"/>
</dbReference>
<feature type="domain" description="ABC transporter" evidence="13">
    <location>
        <begin position="324"/>
        <end position="550"/>
    </location>
</feature>
<dbReference type="PROSITE" id="PS00211">
    <property type="entry name" value="ABC_TRANSPORTER_1"/>
    <property type="match status" value="1"/>
</dbReference>
<dbReference type="GO" id="GO:0045900">
    <property type="term" value="P:negative regulation of translational elongation"/>
    <property type="evidence" value="ECO:0007669"/>
    <property type="project" value="UniProtKB-UniRule"/>
</dbReference>
<dbReference type="GO" id="GO:0043022">
    <property type="term" value="F:ribosome binding"/>
    <property type="evidence" value="ECO:0007669"/>
    <property type="project" value="UniProtKB-UniRule"/>
</dbReference>
<comment type="function">
    <text evidence="12">A translation factor that gates the progression of the 70S ribosomal initiation complex (IC, containing tRNA(fMet) in the P-site) into the translation elongation cycle by using a mechanism sensitive to the ATP/ADP ratio. Binds to the 70S ribosome E-site where it modulates the state of the translating ribosome during subunit translocation. ATP hydrolysis probably frees it from the ribosome, which can enter the elongation phase.</text>
</comment>
<dbReference type="Proteomes" id="UP000076661">
    <property type="component" value="Unassembled WGS sequence"/>
</dbReference>
<dbReference type="AlphaFoldDB" id="A0A162B5G1"/>
<dbReference type="InterPro" id="IPR003593">
    <property type="entry name" value="AAA+_ATPase"/>
</dbReference>
<sequence length="554" mass="62513">MAQYIYTMSRVSKVVPPKRTILKDISLCFFPGAKIGVLGLNGAGKSTLLRIMAGVDTEFEGEARPQPGTKIGYLPQEPVLDESKTVRETIEEAVSEVKTALTRLDEVYAEYAMDGADFDALAKEQGELEAIIQAHDGHNLDNALERAADALRLPEWDAKIEHLSGGERRRVAICRLLLEKPDMLLLDEPTNHLDAESVAWLERFLHDYEGTVVAITHDRYFLDNVAGWILELDRGHGIPWEGNYTSWLEQKDARLKQEEKSEKARQKSIEKELEWVRSNPKGRQAKSKARMAQFTELQQSDYQKRNETNELFIPPGPRLGDQVIEVTNLKKGFGDRVLIDDLSFSMPKGAIVGIIGANGAGKSTLFRMLSGEEQPDSGEIKLGDTVELATVEQFRDNMDDSNTVFQEISDGQDNLKIGNFEIPSRAYVGRFNFKGNDQQKFVKELSGGERNRLHLAKLLKAGGNVILLDEPTNDLDVETLRALENAILEFPGCVMCISHDRWFLDRIATHILDYRDEGQINFFDGNYTEYEEWLKKTYGAEAAEPKRIKYKKIG</sequence>
<evidence type="ECO:0000313" key="14">
    <source>
        <dbReference type="EMBL" id="KZN66815.1"/>
    </source>
</evidence>
<gene>
    <name evidence="12" type="primary">ettA</name>
    <name evidence="14" type="ORF">N478_18440</name>
</gene>
<dbReference type="Pfam" id="PF00005">
    <property type="entry name" value="ABC_tran"/>
    <property type="match status" value="2"/>
</dbReference>
<dbReference type="FunFam" id="3.40.50.300:FF:000011">
    <property type="entry name" value="Putative ABC transporter ATP-binding component"/>
    <property type="match status" value="1"/>
</dbReference>
<dbReference type="CDD" id="cd03221">
    <property type="entry name" value="ABCF_EF-3"/>
    <property type="match status" value="2"/>
</dbReference>
<dbReference type="PROSITE" id="PS50893">
    <property type="entry name" value="ABC_TRANSPORTER_2"/>
    <property type="match status" value="2"/>
</dbReference>
<evidence type="ECO:0000256" key="3">
    <source>
        <dbReference type="ARBA" id="ARBA00022555"/>
    </source>
</evidence>
<evidence type="ECO:0000256" key="10">
    <source>
        <dbReference type="ARBA" id="ARBA00022884"/>
    </source>
</evidence>
<evidence type="ECO:0000256" key="2">
    <source>
        <dbReference type="ARBA" id="ARBA00022490"/>
    </source>
</evidence>
<name>A0A162B5G1_9GAMM</name>
<dbReference type="PANTHER" id="PTHR43858:SF1">
    <property type="entry name" value="ABC TRANSPORTER-RELATED PROTEIN"/>
    <property type="match status" value="1"/>
</dbReference>
<dbReference type="InterPro" id="IPR027417">
    <property type="entry name" value="P-loop_NTPase"/>
</dbReference>
<dbReference type="RefSeq" id="WP_063381157.1">
    <property type="nucleotide sequence ID" value="NZ_AUXX01000016.1"/>
</dbReference>
<evidence type="ECO:0000256" key="7">
    <source>
        <dbReference type="ARBA" id="ARBA00022801"/>
    </source>
</evidence>
<comment type="subcellular location">
    <subcellularLocation>
        <location evidence="12">Cytoplasm</location>
    </subcellularLocation>
    <text evidence="12">Associates with ribosomes and polysomes.</text>
</comment>
<keyword evidence="3 12" id="KW-0820">tRNA-binding</keyword>
<protein>
    <recommendedName>
        <fullName evidence="12">Energy-dependent translational throttle protein EttA</fullName>
        <ecNumber evidence="12">3.6.1.-</ecNumber>
    </recommendedName>
    <alternativeName>
        <fullName evidence="12">Translational regulatory factor EttA</fullName>
    </alternativeName>
</protein>
<evidence type="ECO:0000256" key="12">
    <source>
        <dbReference type="HAMAP-Rule" id="MF_00847"/>
    </source>
</evidence>
<keyword evidence="8 12" id="KW-0067">ATP-binding</keyword>
<reference evidence="14 15" key="1">
    <citation type="submission" date="2013-07" db="EMBL/GenBank/DDBJ databases">
        <title>Comparative Genomic and Metabolomic Analysis of Twelve Strains of Pseudoalteromonas luteoviolacea.</title>
        <authorList>
            <person name="Vynne N.G."/>
            <person name="Mansson M."/>
            <person name="Gram L."/>
        </authorList>
    </citation>
    <scope>NUCLEOTIDE SEQUENCE [LARGE SCALE GENOMIC DNA]</scope>
    <source>
        <strain evidence="14 15">S4060-1</strain>
    </source>
</reference>
<feature type="domain" description="ABC transporter" evidence="13">
    <location>
        <begin position="6"/>
        <end position="260"/>
    </location>
</feature>
<dbReference type="NCBIfam" id="NF008775">
    <property type="entry name" value="PRK11819.1"/>
    <property type="match status" value="1"/>
</dbReference>
<dbReference type="GO" id="GO:0019843">
    <property type="term" value="F:rRNA binding"/>
    <property type="evidence" value="ECO:0007669"/>
    <property type="project" value="UniProtKB-UniRule"/>
</dbReference>
<keyword evidence="4 12" id="KW-0699">rRNA-binding</keyword>
<comment type="subunit">
    <text evidence="12">Monomer. Probably contacts ribosomal proteins L1, L5, L33 and S7, the 16S and 23S rRNA and the P-site containing tRNA(fMet).</text>
</comment>
<dbReference type="FunFam" id="3.40.50.300:FF:000183">
    <property type="entry name" value="ABC transporter ATP-binding protein yjjK"/>
    <property type="match status" value="1"/>
</dbReference>
<dbReference type="Gene3D" id="3.40.50.300">
    <property type="entry name" value="P-loop containing nucleotide triphosphate hydrolases"/>
    <property type="match status" value="2"/>
</dbReference>
<dbReference type="PANTHER" id="PTHR43858">
    <property type="entry name" value="ENERGY-DEPENDENT TRANSLATIONAL THROTTLE PROTEIN ETTA"/>
    <property type="match status" value="1"/>
</dbReference>
<dbReference type="GO" id="GO:0005737">
    <property type="term" value="C:cytoplasm"/>
    <property type="evidence" value="ECO:0007669"/>
    <property type="project" value="UniProtKB-SubCell"/>
</dbReference>
<dbReference type="PATRIC" id="fig|1365257.3.peg.2379"/>
<keyword evidence="6 12" id="KW-0547">Nucleotide-binding</keyword>
<evidence type="ECO:0000256" key="4">
    <source>
        <dbReference type="ARBA" id="ARBA00022730"/>
    </source>
</evidence>
<evidence type="ECO:0000256" key="11">
    <source>
        <dbReference type="ARBA" id="ARBA00022917"/>
    </source>
</evidence>
<dbReference type="SUPFAM" id="SSF52540">
    <property type="entry name" value="P-loop containing nucleoside triphosphate hydrolases"/>
    <property type="match status" value="2"/>
</dbReference>
<feature type="region of interest" description="PtIM" evidence="12">
    <location>
        <begin position="242"/>
        <end position="322"/>
    </location>
</feature>
<evidence type="ECO:0000256" key="6">
    <source>
        <dbReference type="ARBA" id="ARBA00022741"/>
    </source>
</evidence>
<evidence type="ECO:0000256" key="8">
    <source>
        <dbReference type="ARBA" id="ARBA00022840"/>
    </source>
</evidence>
<evidence type="ECO:0000256" key="5">
    <source>
        <dbReference type="ARBA" id="ARBA00022737"/>
    </source>
</evidence>
<dbReference type="InterPro" id="IPR003439">
    <property type="entry name" value="ABC_transporter-like_ATP-bd"/>
</dbReference>
<feature type="binding site" evidence="12">
    <location>
        <begin position="39"/>
        <end position="46"/>
    </location>
    <ligand>
        <name>ATP</name>
        <dbReference type="ChEBI" id="CHEBI:30616"/>
        <label>1</label>
    </ligand>
</feature>
<comment type="similarity">
    <text evidence="1 12">Belongs to the ABC transporter superfamily. ABCF family. Translational throttle EttA subfamily.</text>
</comment>
<dbReference type="SMART" id="SM00382">
    <property type="entry name" value="AAA"/>
    <property type="match status" value="2"/>
</dbReference>
<dbReference type="GO" id="GO:0006412">
    <property type="term" value="P:translation"/>
    <property type="evidence" value="ECO:0007669"/>
    <property type="project" value="UniProtKB-KW"/>
</dbReference>
<keyword evidence="7 12" id="KW-0378">Hydrolase</keyword>
<proteinExistence type="inferred from homology"/>
<dbReference type="HAMAP" id="MF_00847">
    <property type="entry name" value="EttA"/>
    <property type="match status" value="1"/>
</dbReference>
<evidence type="ECO:0000313" key="15">
    <source>
        <dbReference type="Proteomes" id="UP000076661"/>
    </source>
</evidence>
<accession>A0A162B5G1</accession>
<feature type="region of interest" description="Arm" evidence="12">
    <location>
        <begin position="95"/>
        <end position="139"/>
    </location>
</feature>
<comment type="domain">
    <text evidence="12">The P-site tRNA interaction motif (PtIM domain) probably interacts with the P-site tRNA(fMet) as well as the 23S rRNA.</text>
</comment>
<evidence type="ECO:0000259" key="13">
    <source>
        <dbReference type="PROSITE" id="PS50893"/>
    </source>
</evidence>
<comment type="caution">
    <text evidence="14">The sequence shown here is derived from an EMBL/GenBank/DDBJ whole genome shotgun (WGS) entry which is preliminary data.</text>
</comment>
<keyword evidence="11 12" id="KW-0648">Protein biosynthesis</keyword>
<dbReference type="InterPro" id="IPR017871">
    <property type="entry name" value="ABC_transporter-like_CS"/>
</dbReference>
<organism evidence="14 15">
    <name type="scientific">Pseudoalteromonas luteoviolacea S4060-1</name>
    <dbReference type="NCBI Taxonomy" id="1365257"/>
    <lineage>
        <taxon>Bacteria</taxon>
        <taxon>Pseudomonadati</taxon>
        <taxon>Pseudomonadota</taxon>
        <taxon>Gammaproteobacteria</taxon>
        <taxon>Alteromonadales</taxon>
        <taxon>Pseudoalteromonadaceae</taxon>
        <taxon>Pseudoalteromonas</taxon>
    </lineage>
</organism>
<evidence type="ECO:0000256" key="1">
    <source>
        <dbReference type="ARBA" id="ARBA00005868"/>
    </source>
</evidence>
<dbReference type="NCBIfam" id="TIGR03719">
    <property type="entry name" value="ABC_ABC_ChvD"/>
    <property type="match status" value="1"/>
</dbReference>
<dbReference type="InterPro" id="IPR032781">
    <property type="entry name" value="ABC_tran_Xtn"/>
</dbReference>
<keyword evidence="5 12" id="KW-0677">Repeat</keyword>
<comment type="domain">
    <text evidence="12">The arm domain is inserted in the first ABC transporter domain. Probably contacts ribosomal protein L1.</text>
</comment>
<dbReference type="GO" id="GO:0005524">
    <property type="term" value="F:ATP binding"/>
    <property type="evidence" value="ECO:0007669"/>
    <property type="project" value="UniProtKB-UniRule"/>
</dbReference>
<feature type="binding site" evidence="12">
    <location>
        <begin position="356"/>
        <end position="363"/>
    </location>
    <ligand>
        <name>ATP</name>
        <dbReference type="ChEBI" id="CHEBI:30616"/>
        <label>2</label>
    </ligand>
</feature>
<dbReference type="InterPro" id="IPR022374">
    <property type="entry name" value="EttA"/>
</dbReference>
<keyword evidence="9 12" id="KW-0810">Translation regulation</keyword>
<dbReference type="EMBL" id="AUXX01000016">
    <property type="protein sequence ID" value="KZN66815.1"/>
    <property type="molecule type" value="Genomic_DNA"/>
</dbReference>
<dbReference type="GO" id="GO:0000049">
    <property type="term" value="F:tRNA binding"/>
    <property type="evidence" value="ECO:0007669"/>
    <property type="project" value="UniProtKB-UniRule"/>
</dbReference>
<keyword evidence="2 12" id="KW-0963">Cytoplasm</keyword>
<keyword evidence="10 12" id="KW-0694">RNA-binding</keyword>